<reference evidence="3" key="1">
    <citation type="submission" date="2018-05" db="EMBL/GenBank/DDBJ databases">
        <title>Genome sequencing of Phenylobacterium sp. HYN0004.</title>
        <authorList>
            <person name="Yi H."/>
            <person name="Baek C."/>
        </authorList>
    </citation>
    <scope>NUCLEOTIDE SEQUENCE [LARGE SCALE GENOMIC DNA]</scope>
    <source>
        <strain evidence="3">HYN0004</strain>
    </source>
</reference>
<keyword evidence="1" id="KW-0732">Signal</keyword>
<dbReference type="RefSeq" id="WP_110449588.1">
    <property type="nucleotide sequence ID" value="NZ_CP029479.1"/>
</dbReference>
<evidence type="ECO:0000313" key="2">
    <source>
        <dbReference type="EMBL" id="AWM77019.1"/>
    </source>
</evidence>
<dbReference type="AlphaFoldDB" id="A0A2Z3HW41"/>
<feature type="chain" id="PRO_5016328495" description="DUF3828 domain-containing protein" evidence="1">
    <location>
        <begin position="23"/>
        <end position="177"/>
    </location>
</feature>
<evidence type="ECO:0000256" key="1">
    <source>
        <dbReference type="SAM" id="SignalP"/>
    </source>
</evidence>
<accession>A0A2Z3HW41</accession>
<evidence type="ECO:0008006" key="4">
    <source>
        <dbReference type="Google" id="ProtNLM"/>
    </source>
</evidence>
<proteinExistence type="predicted"/>
<dbReference type="OrthoDB" id="7507076at2"/>
<gene>
    <name evidence="2" type="ORF">HYN04_04165</name>
</gene>
<protein>
    <recommendedName>
        <fullName evidence="4">DUF3828 domain-containing protein</fullName>
    </recommendedName>
</protein>
<dbReference type="KEGG" id="phb:HYN04_04165"/>
<dbReference type="Proteomes" id="UP000247763">
    <property type="component" value="Chromosome"/>
</dbReference>
<name>A0A2Z3HW41_9CAUL</name>
<keyword evidence="3" id="KW-1185">Reference proteome</keyword>
<dbReference type="EMBL" id="CP029479">
    <property type="protein sequence ID" value="AWM77019.1"/>
    <property type="molecule type" value="Genomic_DNA"/>
</dbReference>
<sequence length="177" mass="19413">MRRAAGFLAALVLAGLAPEARAMSPGDFLSGVYSRYGPRPDPRLSQDEAALSAGLLALYRRAETLRDGRIGATPGLDPVEPISLCSCQDWDEAAYRILKVETRPWSQGLTARLRVRLTTSDPPVTLLLRLTPEGEGWRIADLADPRPDGRPDEWLTDTLRASIAEDEAALKRRPARP</sequence>
<organism evidence="2 3">
    <name type="scientific">Phenylobacterium parvum</name>
    <dbReference type="NCBI Taxonomy" id="2201350"/>
    <lineage>
        <taxon>Bacteria</taxon>
        <taxon>Pseudomonadati</taxon>
        <taxon>Pseudomonadota</taxon>
        <taxon>Alphaproteobacteria</taxon>
        <taxon>Caulobacterales</taxon>
        <taxon>Caulobacteraceae</taxon>
        <taxon>Phenylobacterium</taxon>
    </lineage>
</organism>
<evidence type="ECO:0000313" key="3">
    <source>
        <dbReference type="Proteomes" id="UP000247763"/>
    </source>
</evidence>
<feature type="signal peptide" evidence="1">
    <location>
        <begin position="1"/>
        <end position="22"/>
    </location>
</feature>